<dbReference type="GeneID" id="36532505"/>
<organism evidence="1 2">
    <name type="scientific">Aspergillus novofumigatus (strain IBT 16806)</name>
    <dbReference type="NCBI Taxonomy" id="1392255"/>
    <lineage>
        <taxon>Eukaryota</taxon>
        <taxon>Fungi</taxon>
        <taxon>Dikarya</taxon>
        <taxon>Ascomycota</taxon>
        <taxon>Pezizomycotina</taxon>
        <taxon>Eurotiomycetes</taxon>
        <taxon>Eurotiomycetidae</taxon>
        <taxon>Eurotiales</taxon>
        <taxon>Aspergillaceae</taxon>
        <taxon>Aspergillus</taxon>
        <taxon>Aspergillus subgen. Fumigati</taxon>
    </lineage>
</organism>
<evidence type="ECO:0000313" key="2">
    <source>
        <dbReference type="Proteomes" id="UP000234474"/>
    </source>
</evidence>
<dbReference type="OrthoDB" id="3235083at2759"/>
<dbReference type="STRING" id="1392255.A0A2I1BX59"/>
<keyword evidence="2" id="KW-1185">Reference proteome</keyword>
<proteinExistence type="predicted"/>
<dbReference type="Proteomes" id="UP000234474">
    <property type="component" value="Unassembled WGS sequence"/>
</dbReference>
<dbReference type="AlphaFoldDB" id="A0A2I1BX59"/>
<comment type="caution">
    <text evidence="1">The sequence shown here is derived from an EMBL/GenBank/DDBJ whole genome shotgun (WGS) entry which is preliminary data.</text>
</comment>
<gene>
    <name evidence="1" type="ORF">P174DRAFT_424174</name>
</gene>
<reference evidence="2" key="1">
    <citation type="journal article" date="2018" name="Proc. Natl. Acad. Sci. U.S.A.">
        <title>Linking secondary metabolites to gene clusters through genome sequencing of six diverse Aspergillus species.</title>
        <authorList>
            <person name="Kaerboelling I."/>
            <person name="Vesth T.C."/>
            <person name="Frisvad J.C."/>
            <person name="Nybo J.L."/>
            <person name="Theobald S."/>
            <person name="Kuo A."/>
            <person name="Bowyer P."/>
            <person name="Matsuda Y."/>
            <person name="Mondo S."/>
            <person name="Lyhne E.K."/>
            <person name="Kogle M.E."/>
            <person name="Clum A."/>
            <person name="Lipzen A."/>
            <person name="Salamov A."/>
            <person name="Ngan C.Y."/>
            <person name="Daum C."/>
            <person name="Chiniquy J."/>
            <person name="Barry K."/>
            <person name="LaButti K."/>
            <person name="Haridas S."/>
            <person name="Simmons B.A."/>
            <person name="Magnuson J.K."/>
            <person name="Mortensen U.H."/>
            <person name="Larsen T.O."/>
            <person name="Grigoriev I.V."/>
            <person name="Baker S.E."/>
            <person name="Andersen M.R."/>
        </authorList>
    </citation>
    <scope>NUCLEOTIDE SEQUENCE [LARGE SCALE GENOMIC DNA]</scope>
    <source>
        <strain evidence="2">IBT 16806</strain>
    </source>
</reference>
<evidence type="ECO:0000313" key="1">
    <source>
        <dbReference type="EMBL" id="PKX89969.1"/>
    </source>
</evidence>
<accession>A0A2I1BX59</accession>
<dbReference type="RefSeq" id="XP_024678564.1">
    <property type="nucleotide sequence ID" value="XM_024825180.1"/>
</dbReference>
<dbReference type="EMBL" id="MSZS01000008">
    <property type="protein sequence ID" value="PKX89969.1"/>
    <property type="molecule type" value="Genomic_DNA"/>
</dbReference>
<protein>
    <submittedName>
        <fullName evidence="1">Uncharacterized protein</fullName>
    </submittedName>
</protein>
<dbReference type="VEuPathDB" id="FungiDB:P174DRAFT_424174"/>
<sequence length="124" mass="13567">MGTRDAIKYAGWALTGADFVASTVVKIVGKKKKVKRPVIKRWKGTVSAVLSVPTLCLSITGDIMDASQASKTQALIVDGFIETVASFGATWGQSVARWNDELENYLMYIGLAAFICLYQQWSSR</sequence>
<name>A0A2I1BX59_ASPN1</name>